<gene>
    <name evidence="1" type="primary">RvY_11879</name>
    <name evidence="1" type="synonym">RvY_11879.2</name>
    <name evidence="1" type="ORF">RvY_11879-2</name>
</gene>
<proteinExistence type="predicted"/>
<name>A0A1D1VRD7_RAMVA</name>
<dbReference type="EMBL" id="BDGG01000007">
    <property type="protein sequence ID" value="GAV01119.1"/>
    <property type="molecule type" value="Genomic_DNA"/>
</dbReference>
<accession>A0A1D1VRD7</accession>
<evidence type="ECO:0000313" key="2">
    <source>
        <dbReference type="Proteomes" id="UP000186922"/>
    </source>
</evidence>
<evidence type="ECO:0000313" key="1">
    <source>
        <dbReference type="EMBL" id="GAV01119.1"/>
    </source>
</evidence>
<sequence>MHTARSLEAASFYSNIIPTMLFSLDQGNEPAMDRFYKRDLTRFVAAASTLVPVLLLPFVGDEEVREKSGDCSIGKKHTIGNYQIAHIYTVHTLF</sequence>
<reference evidence="1 2" key="1">
    <citation type="journal article" date="2016" name="Nat. Commun.">
        <title>Extremotolerant tardigrade genome and improved radiotolerance of human cultured cells by tardigrade-unique protein.</title>
        <authorList>
            <person name="Hashimoto T."/>
            <person name="Horikawa D.D."/>
            <person name="Saito Y."/>
            <person name="Kuwahara H."/>
            <person name="Kozuka-Hata H."/>
            <person name="Shin-I T."/>
            <person name="Minakuchi Y."/>
            <person name="Ohishi K."/>
            <person name="Motoyama A."/>
            <person name="Aizu T."/>
            <person name="Enomoto A."/>
            <person name="Kondo K."/>
            <person name="Tanaka S."/>
            <person name="Hara Y."/>
            <person name="Koshikawa S."/>
            <person name="Sagara H."/>
            <person name="Miura T."/>
            <person name="Yokobori S."/>
            <person name="Miyagawa K."/>
            <person name="Suzuki Y."/>
            <person name="Kubo T."/>
            <person name="Oyama M."/>
            <person name="Kohara Y."/>
            <person name="Fujiyama A."/>
            <person name="Arakawa K."/>
            <person name="Katayama T."/>
            <person name="Toyoda A."/>
            <person name="Kunieda T."/>
        </authorList>
    </citation>
    <scope>NUCLEOTIDE SEQUENCE [LARGE SCALE GENOMIC DNA]</scope>
    <source>
        <strain evidence="1 2">YOKOZUNA-1</strain>
    </source>
</reference>
<dbReference type="Proteomes" id="UP000186922">
    <property type="component" value="Unassembled WGS sequence"/>
</dbReference>
<keyword evidence="2" id="KW-1185">Reference proteome</keyword>
<organism evidence="1 2">
    <name type="scientific">Ramazzottius varieornatus</name>
    <name type="common">Water bear</name>
    <name type="synonym">Tardigrade</name>
    <dbReference type="NCBI Taxonomy" id="947166"/>
    <lineage>
        <taxon>Eukaryota</taxon>
        <taxon>Metazoa</taxon>
        <taxon>Ecdysozoa</taxon>
        <taxon>Tardigrada</taxon>
        <taxon>Eutardigrada</taxon>
        <taxon>Parachela</taxon>
        <taxon>Hypsibioidea</taxon>
        <taxon>Ramazzottiidae</taxon>
        <taxon>Ramazzottius</taxon>
    </lineage>
</organism>
<protein>
    <submittedName>
        <fullName evidence="1">Uncharacterized protein</fullName>
    </submittedName>
</protein>
<dbReference type="AlphaFoldDB" id="A0A1D1VRD7"/>
<comment type="caution">
    <text evidence="1">The sequence shown here is derived from an EMBL/GenBank/DDBJ whole genome shotgun (WGS) entry which is preliminary data.</text>
</comment>